<dbReference type="Pfam" id="PF00440">
    <property type="entry name" value="TetR_N"/>
    <property type="match status" value="1"/>
</dbReference>
<evidence type="ECO:0000256" key="5">
    <source>
        <dbReference type="PROSITE-ProRule" id="PRU00335"/>
    </source>
</evidence>
<dbReference type="InterPro" id="IPR001647">
    <property type="entry name" value="HTH_TetR"/>
</dbReference>
<dbReference type="InterPro" id="IPR050109">
    <property type="entry name" value="HTH-type_TetR-like_transc_reg"/>
</dbReference>
<keyword evidence="1" id="KW-0678">Repressor</keyword>
<protein>
    <submittedName>
        <fullName evidence="7">TetR family transcriptional regulator</fullName>
    </submittedName>
</protein>
<gene>
    <name evidence="7" type="ORF">ACFOYY_21800</name>
</gene>
<dbReference type="PRINTS" id="PR00400">
    <property type="entry name" value="TETREPRESSOR"/>
</dbReference>
<reference evidence="8" key="1">
    <citation type="journal article" date="2019" name="Int. J. Syst. Evol. Microbiol.">
        <title>The Global Catalogue of Microorganisms (GCM) 10K type strain sequencing project: providing services to taxonomists for standard genome sequencing and annotation.</title>
        <authorList>
            <consortium name="The Broad Institute Genomics Platform"/>
            <consortium name="The Broad Institute Genome Sequencing Center for Infectious Disease"/>
            <person name="Wu L."/>
            <person name="Ma J."/>
        </authorList>
    </citation>
    <scope>NUCLEOTIDE SEQUENCE [LARGE SCALE GENOMIC DNA]</scope>
    <source>
        <strain evidence="8">TBRC 7912</strain>
    </source>
</reference>
<dbReference type="InterPro" id="IPR003012">
    <property type="entry name" value="Tet_transcr_reg_TetR"/>
</dbReference>
<dbReference type="SUPFAM" id="SSF48498">
    <property type="entry name" value="Tetracyclin repressor-like, C-terminal domain"/>
    <property type="match status" value="1"/>
</dbReference>
<evidence type="ECO:0000256" key="3">
    <source>
        <dbReference type="ARBA" id="ARBA00023125"/>
    </source>
</evidence>
<dbReference type="InterPro" id="IPR009057">
    <property type="entry name" value="Homeodomain-like_sf"/>
</dbReference>
<name>A0ABV8F577_9ACTN</name>
<evidence type="ECO:0000256" key="1">
    <source>
        <dbReference type="ARBA" id="ARBA00022491"/>
    </source>
</evidence>
<feature type="domain" description="HTH tetR-type" evidence="6">
    <location>
        <begin position="2"/>
        <end position="62"/>
    </location>
</feature>
<evidence type="ECO:0000259" key="6">
    <source>
        <dbReference type="PROSITE" id="PS50977"/>
    </source>
</evidence>
<dbReference type="Pfam" id="PF02909">
    <property type="entry name" value="TetR_C_1"/>
    <property type="match status" value="1"/>
</dbReference>
<keyword evidence="4" id="KW-0804">Transcription</keyword>
<dbReference type="Gene3D" id="1.10.10.60">
    <property type="entry name" value="Homeodomain-like"/>
    <property type="match status" value="1"/>
</dbReference>
<accession>A0ABV8F577</accession>
<dbReference type="RefSeq" id="WP_352012801.1">
    <property type="nucleotide sequence ID" value="NZ_JBHSBC010000021.1"/>
</dbReference>
<dbReference type="PRINTS" id="PR00455">
    <property type="entry name" value="HTHTETR"/>
</dbReference>
<dbReference type="InterPro" id="IPR036271">
    <property type="entry name" value="Tet_transcr_reg_TetR-rel_C_sf"/>
</dbReference>
<sequence length="181" mass="20287">MPLRQADVLRGAMELLDEVGLDELTTRRLADRLGVRVGALYWHYPSKTALLDALVERIVDEMLAEPIAEQDWAGRLRELAVRARSTMLAHRDGARLVASFSVLPASAVTYFQALVDSLRTAGVPERDAELGADLLTSFTNGFTLEEQARQAKIWPRDRRDETFLSELDILINGIRVSLLEK</sequence>
<keyword evidence="3 5" id="KW-0238">DNA-binding</keyword>
<dbReference type="PANTHER" id="PTHR30055:SF151">
    <property type="entry name" value="TRANSCRIPTIONAL REGULATORY PROTEIN"/>
    <property type="match status" value="1"/>
</dbReference>
<keyword evidence="8" id="KW-1185">Reference proteome</keyword>
<dbReference type="PROSITE" id="PS50977">
    <property type="entry name" value="HTH_TETR_2"/>
    <property type="match status" value="1"/>
</dbReference>
<evidence type="ECO:0000313" key="8">
    <source>
        <dbReference type="Proteomes" id="UP001595698"/>
    </source>
</evidence>
<feature type="DNA-binding region" description="H-T-H motif" evidence="5">
    <location>
        <begin position="25"/>
        <end position="44"/>
    </location>
</feature>
<organism evidence="7 8">
    <name type="scientific">Streptosporangium jomthongense</name>
    <dbReference type="NCBI Taxonomy" id="1193683"/>
    <lineage>
        <taxon>Bacteria</taxon>
        <taxon>Bacillati</taxon>
        <taxon>Actinomycetota</taxon>
        <taxon>Actinomycetes</taxon>
        <taxon>Streptosporangiales</taxon>
        <taxon>Streptosporangiaceae</taxon>
        <taxon>Streptosporangium</taxon>
    </lineage>
</organism>
<dbReference type="SUPFAM" id="SSF46689">
    <property type="entry name" value="Homeodomain-like"/>
    <property type="match status" value="1"/>
</dbReference>
<keyword evidence="2" id="KW-0805">Transcription regulation</keyword>
<evidence type="ECO:0000256" key="4">
    <source>
        <dbReference type="ARBA" id="ARBA00023163"/>
    </source>
</evidence>
<comment type="caution">
    <text evidence="7">The sequence shown here is derived from an EMBL/GenBank/DDBJ whole genome shotgun (WGS) entry which is preliminary data.</text>
</comment>
<evidence type="ECO:0000256" key="2">
    <source>
        <dbReference type="ARBA" id="ARBA00023015"/>
    </source>
</evidence>
<dbReference type="PANTHER" id="PTHR30055">
    <property type="entry name" value="HTH-TYPE TRANSCRIPTIONAL REGULATOR RUTR"/>
    <property type="match status" value="1"/>
</dbReference>
<dbReference type="EMBL" id="JBHSBC010000021">
    <property type="protein sequence ID" value="MFC3982790.1"/>
    <property type="molecule type" value="Genomic_DNA"/>
</dbReference>
<dbReference type="Gene3D" id="1.10.357.10">
    <property type="entry name" value="Tetracycline Repressor, domain 2"/>
    <property type="match status" value="1"/>
</dbReference>
<proteinExistence type="predicted"/>
<dbReference type="InterPro" id="IPR004111">
    <property type="entry name" value="Repressor_TetR_C"/>
</dbReference>
<evidence type="ECO:0000313" key="7">
    <source>
        <dbReference type="EMBL" id="MFC3982790.1"/>
    </source>
</evidence>
<dbReference type="Proteomes" id="UP001595698">
    <property type="component" value="Unassembled WGS sequence"/>
</dbReference>